<keyword evidence="10 18" id="KW-0808">Transferase</keyword>
<keyword evidence="9" id="KW-0444">Lipid biosynthesis</keyword>
<dbReference type="EMBL" id="FQVH01000008">
    <property type="protein sequence ID" value="SHE93424.1"/>
    <property type="molecule type" value="Genomic_DNA"/>
</dbReference>
<dbReference type="GO" id="GO:0016024">
    <property type="term" value="P:CDP-diacylglycerol biosynthetic process"/>
    <property type="evidence" value="ECO:0007669"/>
    <property type="project" value="UniProtKB-UniPathway"/>
</dbReference>
<evidence type="ECO:0000256" key="1">
    <source>
        <dbReference type="ARBA" id="ARBA00001698"/>
    </source>
</evidence>
<dbReference type="InterPro" id="IPR000374">
    <property type="entry name" value="PC_trans"/>
</dbReference>
<keyword evidence="11 18" id="KW-0812">Transmembrane</keyword>
<dbReference type="GO" id="GO:0004605">
    <property type="term" value="F:phosphatidate cytidylyltransferase activity"/>
    <property type="evidence" value="ECO:0007669"/>
    <property type="project" value="UniProtKB-EC"/>
</dbReference>
<reference evidence="20 21" key="1">
    <citation type="submission" date="2016-11" db="EMBL/GenBank/DDBJ databases">
        <authorList>
            <person name="Jaros S."/>
            <person name="Januszkiewicz K."/>
            <person name="Wedrychowicz H."/>
        </authorList>
    </citation>
    <scope>NUCLEOTIDE SEQUENCE [LARGE SCALE GENOMIC DNA]</scope>
    <source>
        <strain evidence="20 21">DSM 17918</strain>
    </source>
</reference>
<comment type="pathway">
    <text evidence="4">Lipid metabolism.</text>
</comment>
<evidence type="ECO:0000256" key="6">
    <source>
        <dbReference type="ARBA" id="ARBA00012487"/>
    </source>
</evidence>
<evidence type="ECO:0000256" key="8">
    <source>
        <dbReference type="ARBA" id="ARBA00022475"/>
    </source>
</evidence>
<evidence type="ECO:0000313" key="21">
    <source>
        <dbReference type="Proteomes" id="UP000184088"/>
    </source>
</evidence>
<evidence type="ECO:0000256" key="7">
    <source>
        <dbReference type="ARBA" id="ARBA00019373"/>
    </source>
</evidence>
<evidence type="ECO:0000256" key="2">
    <source>
        <dbReference type="ARBA" id="ARBA00004651"/>
    </source>
</evidence>
<feature type="transmembrane region" description="Helical" evidence="19">
    <location>
        <begin position="164"/>
        <end position="185"/>
    </location>
</feature>
<comment type="similarity">
    <text evidence="5 18">Belongs to the CDS family.</text>
</comment>
<evidence type="ECO:0000256" key="5">
    <source>
        <dbReference type="ARBA" id="ARBA00010185"/>
    </source>
</evidence>
<organism evidence="20 21">
    <name type="scientific">Caldanaerobius fijiensis DSM 17918</name>
    <dbReference type="NCBI Taxonomy" id="1121256"/>
    <lineage>
        <taxon>Bacteria</taxon>
        <taxon>Bacillati</taxon>
        <taxon>Bacillota</taxon>
        <taxon>Clostridia</taxon>
        <taxon>Thermoanaerobacterales</taxon>
        <taxon>Thermoanaerobacteraceae</taxon>
        <taxon>Caldanaerobius</taxon>
    </lineage>
</organism>
<protein>
    <recommendedName>
        <fullName evidence="7 18">Phosphatidate cytidylyltransferase</fullName>
        <ecNumber evidence="6 18">2.7.7.41</ecNumber>
    </recommendedName>
</protein>
<gene>
    <name evidence="20" type="ORF">SAMN02746089_01028</name>
</gene>
<accession>A0A1M4XIP4</accession>
<feature type="transmembrane region" description="Helical" evidence="19">
    <location>
        <begin position="127"/>
        <end position="144"/>
    </location>
</feature>
<evidence type="ECO:0000256" key="15">
    <source>
        <dbReference type="ARBA" id="ARBA00023136"/>
    </source>
</evidence>
<evidence type="ECO:0000256" key="16">
    <source>
        <dbReference type="ARBA" id="ARBA00023209"/>
    </source>
</evidence>
<dbReference type="GO" id="GO:0005886">
    <property type="term" value="C:plasma membrane"/>
    <property type="evidence" value="ECO:0007669"/>
    <property type="project" value="UniProtKB-SubCell"/>
</dbReference>
<dbReference type="EC" id="2.7.7.41" evidence="6 18"/>
<feature type="transmembrane region" description="Helical" evidence="19">
    <location>
        <begin position="7"/>
        <end position="40"/>
    </location>
</feature>
<feature type="transmembrane region" description="Helical" evidence="19">
    <location>
        <begin position="60"/>
        <end position="92"/>
    </location>
</feature>
<dbReference type="Proteomes" id="UP000184088">
    <property type="component" value="Unassembled WGS sequence"/>
</dbReference>
<evidence type="ECO:0000256" key="3">
    <source>
        <dbReference type="ARBA" id="ARBA00005119"/>
    </source>
</evidence>
<evidence type="ECO:0000256" key="12">
    <source>
        <dbReference type="ARBA" id="ARBA00022695"/>
    </source>
</evidence>
<dbReference type="Pfam" id="PF01148">
    <property type="entry name" value="CTP_transf_1"/>
    <property type="match status" value="1"/>
</dbReference>
<keyword evidence="15 19" id="KW-0472">Membrane</keyword>
<evidence type="ECO:0000256" key="18">
    <source>
        <dbReference type="RuleBase" id="RU003938"/>
    </source>
</evidence>
<keyword evidence="13 19" id="KW-1133">Transmembrane helix</keyword>
<dbReference type="PROSITE" id="PS01315">
    <property type="entry name" value="CDS"/>
    <property type="match status" value="1"/>
</dbReference>
<dbReference type="RefSeq" id="WP_073342307.1">
    <property type="nucleotide sequence ID" value="NZ_FQVH01000008.1"/>
</dbReference>
<dbReference type="PANTHER" id="PTHR46382:SF1">
    <property type="entry name" value="PHOSPHATIDATE CYTIDYLYLTRANSFERASE"/>
    <property type="match status" value="1"/>
</dbReference>
<evidence type="ECO:0000256" key="19">
    <source>
        <dbReference type="SAM" id="Phobius"/>
    </source>
</evidence>
<comment type="catalytic activity">
    <reaction evidence="1 18">
        <text>a 1,2-diacyl-sn-glycero-3-phosphate + CTP + H(+) = a CDP-1,2-diacyl-sn-glycerol + diphosphate</text>
        <dbReference type="Rhea" id="RHEA:16229"/>
        <dbReference type="ChEBI" id="CHEBI:15378"/>
        <dbReference type="ChEBI" id="CHEBI:33019"/>
        <dbReference type="ChEBI" id="CHEBI:37563"/>
        <dbReference type="ChEBI" id="CHEBI:58332"/>
        <dbReference type="ChEBI" id="CHEBI:58608"/>
        <dbReference type="EC" id="2.7.7.41"/>
    </reaction>
</comment>
<dbReference type="PANTHER" id="PTHR46382">
    <property type="entry name" value="PHOSPHATIDATE CYTIDYLYLTRANSFERASE"/>
    <property type="match status" value="1"/>
</dbReference>
<keyword evidence="16" id="KW-0594">Phospholipid biosynthesis</keyword>
<evidence type="ECO:0000313" key="20">
    <source>
        <dbReference type="EMBL" id="SHE93424.1"/>
    </source>
</evidence>
<evidence type="ECO:0000256" key="11">
    <source>
        <dbReference type="ARBA" id="ARBA00022692"/>
    </source>
</evidence>
<dbReference type="AlphaFoldDB" id="A0A1M4XIP4"/>
<keyword evidence="14" id="KW-0443">Lipid metabolism</keyword>
<feature type="transmembrane region" description="Helical" evidence="19">
    <location>
        <begin position="104"/>
        <end position="121"/>
    </location>
</feature>
<dbReference type="STRING" id="1121256.SAMN02746089_01028"/>
<comment type="pathway">
    <text evidence="3 18">Phospholipid metabolism; CDP-diacylglycerol biosynthesis; CDP-diacylglycerol from sn-glycerol 3-phosphate: step 3/3.</text>
</comment>
<dbReference type="OrthoDB" id="9799199at2"/>
<name>A0A1M4XIP4_9THEO</name>
<evidence type="ECO:0000256" key="10">
    <source>
        <dbReference type="ARBA" id="ARBA00022679"/>
    </source>
</evidence>
<evidence type="ECO:0000256" key="17">
    <source>
        <dbReference type="ARBA" id="ARBA00023264"/>
    </source>
</evidence>
<evidence type="ECO:0000256" key="13">
    <source>
        <dbReference type="ARBA" id="ARBA00022989"/>
    </source>
</evidence>
<evidence type="ECO:0000256" key="14">
    <source>
        <dbReference type="ARBA" id="ARBA00023098"/>
    </source>
</evidence>
<dbReference type="UniPathway" id="UPA00557">
    <property type="reaction ID" value="UER00614"/>
</dbReference>
<feature type="transmembrane region" description="Helical" evidence="19">
    <location>
        <begin position="191"/>
        <end position="212"/>
    </location>
</feature>
<evidence type="ECO:0000256" key="9">
    <source>
        <dbReference type="ARBA" id="ARBA00022516"/>
    </source>
</evidence>
<comment type="subcellular location">
    <subcellularLocation>
        <location evidence="2">Cell membrane</location>
        <topology evidence="2">Multi-pass membrane protein</topology>
    </subcellularLocation>
</comment>
<evidence type="ECO:0000256" key="4">
    <source>
        <dbReference type="ARBA" id="ARBA00005189"/>
    </source>
</evidence>
<keyword evidence="21" id="KW-1185">Reference proteome</keyword>
<keyword evidence="8" id="KW-1003">Cell membrane</keyword>
<keyword evidence="12 18" id="KW-0548">Nucleotidyltransferase</keyword>
<keyword evidence="17" id="KW-1208">Phospholipid metabolism</keyword>
<proteinExistence type="inferred from homology"/>
<sequence>MLKQRIISAVIGIPLLIIVGIYGGIPLKIAMLLLAIIAYWEFNRANNNGVGLSYVDLIGYLYIIAFFVLDKIIASSILIYVYFIILMAIAILNKQSANSVFTRVAGFIYTVIPFLILLKIRDVDIKYFWLVFIIAFATDTFAYFTGRFFGRRKLCPDVSPNKTVAGFIGGTLGCIIVAYFYILLYLHSKHIFLLIALIGSIISQLGDLSASYIKRNCRIKDFSNIIPGHGGILDRFDSILYVSVIIYIFVERNITFM</sequence>